<dbReference type="GO" id="GO:0000049">
    <property type="term" value="F:tRNA binding"/>
    <property type="evidence" value="ECO:0007669"/>
    <property type="project" value="UniProtKB-UniRule"/>
</dbReference>
<keyword evidence="7 10" id="KW-0819">tRNA processing</keyword>
<dbReference type="Gene3D" id="3.40.50.150">
    <property type="entry name" value="Vaccinia Virus protein VP39"/>
    <property type="match status" value="1"/>
</dbReference>
<dbReference type="Pfam" id="PF01170">
    <property type="entry name" value="UPF0020"/>
    <property type="match status" value="1"/>
</dbReference>
<evidence type="ECO:0000259" key="11">
    <source>
        <dbReference type="Pfam" id="PF01170"/>
    </source>
</evidence>
<dbReference type="PROSITE" id="PS00092">
    <property type="entry name" value="N6_MTASE"/>
    <property type="match status" value="1"/>
</dbReference>
<dbReference type="GO" id="GO:0160102">
    <property type="term" value="F:tRNA (guanine(10)-N2)-methyltransferase activity"/>
    <property type="evidence" value="ECO:0007669"/>
    <property type="project" value="UniProtKB-EC"/>
</dbReference>
<comment type="similarity">
    <text evidence="10">Belongs to the class I-like SAM-binding methyltransferase superfamily. TRM11 methyltransferase family.</text>
</comment>
<dbReference type="InterPro" id="IPR002052">
    <property type="entry name" value="DNA_methylase_N6_adenine_CS"/>
</dbReference>
<evidence type="ECO:0000256" key="2">
    <source>
        <dbReference type="ARBA" id="ARBA00022490"/>
    </source>
</evidence>
<protein>
    <recommendedName>
        <fullName evidence="9">tRNA (guanine(10)-N(2))-methyltransferase</fullName>
        <ecNumber evidence="9">2.1.1.214</ecNumber>
    </recommendedName>
</protein>
<keyword evidence="2" id="KW-0963">Cytoplasm</keyword>
<feature type="domain" description="tRNA (guanine(10)-N(2))-methyltransferase TRMT11 N-terminal" evidence="12">
    <location>
        <begin position="2"/>
        <end position="167"/>
    </location>
</feature>
<keyword evidence="8 10" id="KW-0694">RNA-binding</keyword>
<evidence type="ECO:0000256" key="5">
    <source>
        <dbReference type="ARBA" id="ARBA00022679"/>
    </source>
</evidence>
<evidence type="ECO:0000256" key="9">
    <source>
        <dbReference type="ARBA" id="ARBA00066937"/>
    </source>
</evidence>
<comment type="subcellular location">
    <subcellularLocation>
        <location evidence="1">Cytoplasm</location>
    </subcellularLocation>
</comment>
<proteinExistence type="inferred from homology"/>
<reference evidence="13" key="1">
    <citation type="journal article" date="2020" name="Stud. Mycol.">
        <title>101 Dothideomycetes genomes: a test case for predicting lifestyles and emergence of pathogens.</title>
        <authorList>
            <person name="Haridas S."/>
            <person name="Albert R."/>
            <person name="Binder M."/>
            <person name="Bloem J."/>
            <person name="Labutti K."/>
            <person name="Salamov A."/>
            <person name="Andreopoulos B."/>
            <person name="Baker S."/>
            <person name="Barry K."/>
            <person name="Bills G."/>
            <person name="Bluhm B."/>
            <person name="Cannon C."/>
            <person name="Castanera R."/>
            <person name="Culley D."/>
            <person name="Daum C."/>
            <person name="Ezra D."/>
            <person name="Gonzalez J."/>
            <person name="Henrissat B."/>
            <person name="Kuo A."/>
            <person name="Liang C."/>
            <person name="Lipzen A."/>
            <person name="Lutzoni F."/>
            <person name="Magnuson J."/>
            <person name="Mondo S."/>
            <person name="Nolan M."/>
            <person name="Ohm R."/>
            <person name="Pangilinan J."/>
            <person name="Park H.-J."/>
            <person name="Ramirez L."/>
            <person name="Alfaro M."/>
            <person name="Sun H."/>
            <person name="Tritt A."/>
            <person name="Yoshinaga Y."/>
            <person name="Zwiers L.-H."/>
            <person name="Turgeon B."/>
            <person name="Goodwin S."/>
            <person name="Spatafora J."/>
            <person name="Crous P."/>
            <person name="Grigoriev I."/>
        </authorList>
    </citation>
    <scope>NUCLEOTIDE SEQUENCE</scope>
    <source>
        <strain evidence="13">CBS 113979</strain>
    </source>
</reference>
<gene>
    <name evidence="13" type="ORF">K402DRAFT_23729</name>
</gene>
<evidence type="ECO:0000256" key="1">
    <source>
        <dbReference type="ARBA" id="ARBA00004496"/>
    </source>
</evidence>
<evidence type="ECO:0000313" key="13">
    <source>
        <dbReference type="EMBL" id="KAF1988424.1"/>
    </source>
</evidence>
<keyword evidence="6 10" id="KW-0949">S-adenosyl-L-methionine</keyword>
<name>A0A6G1H5T0_9PEZI</name>
<dbReference type="PANTHER" id="PTHR13370">
    <property type="entry name" value="RNA METHYLASE-RELATED"/>
    <property type="match status" value="1"/>
</dbReference>
<dbReference type="OrthoDB" id="296065at2759"/>
<accession>A0A6G1H5T0</accession>
<dbReference type="PROSITE" id="PS51627">
    <property type="entry name" value="SAM_MT_TRM11"/>
    <property type="match status" value="1"/>
</dbReference>
<keyword evidence="14" id="KW-1185">Reference proteome</keyword>
<dbReference type="GO" id="GO:0043527">
    <property type="term" value="C:tRNA methyltransferase complex"/>
    <property type="evidence" value="ECO:0007669"/>
    <property type="project" value="UniProtKB-ARBA"/>
</dbReference>
<dbReference type="InterPro" id="IPR016691">
    <property type="entry name" value="TRMT11"/>
</dbReference>
<keyword evidence="5 10" id="KW-0808">Transferase</keyword>
<dbReference type="SUPFAM" id="SSF53335">
    <property type="entry name" value="S-adenosyl-L-methionine-dependent methyltransferases"/>
    <property type="match status" value="1"/>
</dbReference>
<dbReference type="EC" id="2.1.1.214" evidence="9"/>
<dbReference type="AlphaFoldDB" id="A0A6G1H5T0"/>
<dbReference type="InterPro" id="IPR000241">
    <property type="entry name" value="RlmKL-like_Mtase"/>
</dbReference>
<dbReference type="InterPro" id="IPR029063">
    <property type="entry name" value="SAM-dependent_MTases_sf"/>
</dbReference>
<evidence type="ECO:0000256" key="10">
    <source>
        <dbReference type="PROSITE-ProRule" id="PRU00959"/>
    </source>
</evidence>
<dbReference type="EMBL" id="ML977148">
    <property type="protein sequence ID" value="KAF1988424.1"/>
    <property type="molecule type" value="Genomic_DNA"/>
</dbReference>
<organism evidence="13 14">
    <name type="scientific">Aulographum hederae CBS 113979</name>
    <dbReference type="NCBI Taxonomy" id="1176131"/>
    <lineage>
        <taxon>Eukaryota</taxon>
        <taxon>Fungi</taxon>
        <taxon>Dikarya</taxon>
        <taxon>Ascomycota</taxon>
        <taxon>Pezizomycotina</taxon>
        <taxon>Dothideomycetes</taxon>
        <taxon>Pleosporomycetidae</taxon>
        <taxon>Aulographales</taxon>
        <taxon>Aulographaceae</taxon>
    </lineage>
</organism>
<dbReference type="GO" id="GO:0032259">
    <property type="term" value="P:methylation"/>
    <property type="evidence" value="ECO:0007669"/>
    <property type="project" value="UniProtKB-UniRule"/>
</dbReference>
<evidence type="ECO:0000313" key="14">
    <source>
        <dbReference type="Proteomes" id="UP000800041"/>
    </source>
</evidence>
<dbReference type="PANTHER" id="PTHR13370:SF3">
    <property type="entry name" value="TRNA (GUANINE(10)-N2)-METHYLTRANSFERASE HOMOLOG"/>
    <property type="match status" value="1"/>
</dbReference>
<dbReference type="Pfam" id="PF25904">
    <property type="entry name" value="Tmrp11_N"/>
    <property type="match status" value="1"/>
</dbReference>
<evidence type="ECO:0000256" key="6">
    <source>
        <dbReference type="ARBA" id="ARBA00022691"/>
    </source>
</evidence>
<dbReference type="InterPro" id="IPR059073">
    <property type="entry name" value="TRMT11_N"/>
</dbReference>
<keyword evidence="4 10" id="KW-0489">Methyltransferase</keyword>
<dbReference type="PIRSF" id="PIRSF017259">
    <property type="entry name" value="tRNA_mtfrase_TRM11"/>
    <property type="match status" value="1"/>
</dbReference>
<evidence type="ECO:0000256" key="8">
    <source>
        <dbReference type="ARBA" id="ARBA00022884"/>
    </source>
</evidence>
<evidence type="ECO:0000259" key="12">
    <source>
        <dbReference type="Pfam" id="PF25904"/>
    </source>
</evidence>
<dbReference type="GO" id="GO:0008033">
    <property type="term" value="P:tRNA processing"/>
    <property type="evidence" value="ECO:0007669"/>
    <property type="project" value="UniProtKB-UniRule"/>
</dbReference>
<sequence>MKDYLVRLVQVHDTFRVPELEALAEMAGVELEVVKYANDSPYCTIRLPSTAAASALISRSILGSAIYELWGSGTTYDDLHDSVKSRTQELWLLYKSVSFRFSVDTFQGKRSTSAQREIIESFSYVGFDGPIKMNNPEEEFVVFEEYGFRAPDPHKFYFGRLIATSARDVVQKYDLKKRRYISTTSMDSELALITANLVLAAPGKLFYDPFVGTGSFPIATAHFGAKALGSDLDGRSIRGTKDRNVLSNFEQYGLNGSWVDGFVADLTNVPLRIGKGRWLDGVVCDPPYGVREGLKVLGKEGVGTEPVYVDGILAHLEGYIPPKRAYSFEAMLGDILDFATATLVDRGRLAMWMPTANDEDIDLAIPSHPCLKLVSVCVQPFNKWSRRLLIYRRIPDSKVDGEAAAVRKKRVVGCGLKADDLNAFRKKYFQGFKEQNPNLEDGGGEK</sequence>
<evidence type="ECO:0000256" key="3">
    <source>
        <dbReference type="ARBA" id="ARBA00022555"/>
    </source>
</evidence>
<evidence type="ECO:0000256" key="7">
    <source>
        <dbReference type="ARBA" id="ARBA00022694"/>
    </source>
</evidence>
<feature type="domain" description="Ribosomal RNA large subunit methyltransferase K/L-like methyltransferase" evidence="11">
    <location>
        <begin position="177"/>
        <end position="293"/>
    </location>
</feature>
<dbReference type="GO" id="GO:0005737">
    <property type="term" value="C:cytoplasm"/>
    <property type="evidence" value="ECO:0007669"/>
    <property type="project" value="UniProtKB-SubCell"/>
</dbReference>
<evidence type="ECO:0000256" key="4">
    <source>
        <dbReference type="ARBA" id="ARBA00022603"/>
    </source>
</evidence>
<dbReference type="Proteomes" id="UP000800041">
    <property type="component" value="Unassembled WGS sequence"/>
</dbReference>
<keyword evidence="3 10" id="KW-0820">tRNA-binding</keyword>